<dbReference type="AlphaFoldDB" id="A0A453GV48"/>
<reference evidence="2" key="2">
    <citation type="journal article" date="2017" name="Nat. Plants">
        <title>The Aegilops tauschii genome reveals multiple impacts of transposons.</title>
        <authorList>
            <person name="Zhao G."/>
            <person name="Zou C."/>
            <person name="Li K."/>
            <person name="Wang K."/>
            <person name="Li T."/>
            <person name="Gao L."/>
            <person name="Zhang X."/>
            <person name="Wang H."/>
            <person name="Yang Z."/>
            <person name="Liu X."/>
            <person name="Jiang W."/>
            <person name="Mao L."/>
            <person name="Kong X."/>
            <person name="Jiao Y."/>
            <person name="Jia J."/>
        </authorList>
    </citation>
    <scope>NUCLEOTIDE SEQUENCE [LARGE SCALE GENOMIC DNA]</scope>
    <source>
        <strain evidence="2">cv. AL8/78</strain>
    </source>
</reference>
<reference evidence="1" key="3">
    <citation type="journal article" date="2017" name="Nature">
        <title>Genome sequence of the progenitor of the wheat D genome Aegilops tauschii.</title>
        <authorList>
            <person name="Luo M.C."/>
            <person name="Gu Y.Q."/>
            <person name="Puiu D."/>
            <person name="Wang H."/>
            <person name="Twardziok S.O."/>
            <person name="Deal K.R."/>
            <person name="Huo N."/>
            <person name="Zhu T."/>
            <person name="Wang L."/>
            <person name="Wang Y."/>
            <person name="McGuire P.E."/>
            <person name="Liu S."/>
            <person name="Long H."/>
            <person name="Ramasamy R.K."/>
            <person name="Rodriguez J.C."/>
            <person name="Van S.L."/>
            <person name="Yuan L."/>
            <person name="Wang Z."/>
            <person name="Xia Z."/>
            <person name="Xiao L."/>
            <person name="Anderson O.D."/>
            <person name="Ouyang S."/>
            <person name="Liang Y."/>
            <person name="Zimin A.V."/>
            <person name="Pertea G."/>
            <person name="Qi P."/>
            <person name="Bennetzen J.L."/>
            <person name="Dai X."/>
            <person name="Dawson M.W."/>
            <person name="Muller H.G."/>
            <person name="Kugler K."/>
            <person name="Rivarola-Duarte L."/>
            <person name="Spannagl M."/>
            <person name="Mayer K.F.X."/>
            <person name="Lu F.H."/>
            <person name="Bevan M.W."/>
            <person name="Leroy P."/>
            <person name="Li P."/>
            <person name="You F.M."/>
            <person name="Sun Q."/>
            <person name="Liu Z."/>
            <person name="Lyons E."/>
            <person name="Wicker T."/>
            <person name="Salzberg S.L."/>
            <person name="Devos K.M."/>
            <person name="Dvorak J."/>
        </authorList>
    </citation>
    <scope>NUCLEOTIDE SEQUENCE [LARGE SCALE GENOMIC DNA]</scope>
    <source>
        <strain evidence="1">cv. AL8/78</strain>
    </source>
</reference>
<reference evidence="2" key="1">
    <citation type="journal article" date="2014" name="Science">
        <title>Ancient hybridizations among the ancestral genomes of bread wheat.</title>
        <authorList>
            <consortium name="International Wheat Genome Sequencing Consortium,"/>
            <person name="Marcussen T."/>
            <person name="Sandve S.R."/>
            <person name="Heier L."/>
            <person name="Spannagl M."/>
            <person name="Pfeifer M."/>
            <person name="Jakobsen K.S."/>
            <person name="Wulff B.B."/>
            <person name="Steuernagel B."/>
            <person name="Mayer K.F."/>
            <person name="Olsen O.A."/>
        </authorList>
    </citation>
    <scope>NUCLEOTIDE SEQUENCE [LARGE SCALE GENOMIC DNA]</scope>
    <source>
        <strain evidence="2">cv. AL8/78</strain>
    </source>
</reference>
<name>A0A453GV48_AEGTS</name>
<sequence>MRNAYTIGMRSTQLSESLNSDLKDHLNSDLDILRFFKHVERVVQEKRDSEATIF</sequence>
<evidence type="ECO:0008006" key="3">
    <source>
        <dbReference type="Google" id="ProtNLM"/>
    </source>
</evidence>
<evidence type="ECO:0000313" key="1">
    <source>
        <dbReference type="EnsemblPlants" id="AET3Gv21216600.1"/>
    </source>
</evidence>
<dbReference type="Proteomes" id="UP000015105">
    <property type="component" value="Chromosome 3D"/>
</dbReference>
<keyword evidence="2" id="KW-1185">Reference proteome</keyword>
<reference evidence="1" key="4">
    <citation type="submission" date="2019-03" db="UniProtKB">
        <authorList>
            <consortium name="EnsemblPlants"/>
        </authorList>
    </citation>
    <scope>IDENTIFICATION</scope>
</reference>
<protein>
    <recommendedName>
        <fullName evidence="3">Protein FAR1-RELATED SEQUENCE</fullName>
    </recommendedName>
</protein>
<proteinExistence type="predicted"/>
<dbReference type="Gramene" id="AET3Gv21216600.1">
    <property type="protein sequence ID" value="AET3Gv21216600.1"/>
    <property type="gene ID" value="AET3Gv21216600"/>
</dbReference>
<dbReference type="EnsemblPlants" id="AET3Gv21216600.1">
    <property type="protein sequence ID" value="AET3Gv21216600.1"/>
    <property type="gene ID" value="AET3Gv21216600"/>
</dbReference>
<organism evidence="1 2">
    <name type="scientific">Aegilops tauschii subsp. strangulata</name>
    <name type="common">Goatgrass</name>
    <dbReference type="NCBI Taxonomy" id="200361"/>
    <lineage>
        <taxon>Eukaryota</taxon>
        <taxon>Viridiplantae</taxon>
        <taxon>Streptophyta</taxon>
        <taxon>Embryophyta</taxon>
        <taxon>Tracheophyta</taxon>
        <taxon>Spermatophyta</taxon>
        <taxon>Magnoliopsida</taxon>
        <taxon>Liliopsida</taxon>
        <taxon>Poales</taxon>
        <taxon>Poaceae</taxon>
        <taxon>BOP clade</taxon>
        <taxon>Pooideae</taxon>
        <taxon>Triticodae</taxon>
        <taxon>Triticeae</taxon>
        <taxon>Triticinae</taxon>
        <taxon>Aegilops</taxon>
    </lineage>
</organism>
<evidence type="ECO:0000313" key="2">
    <source>
        <dbReference type="Proteomes" id="UP000015105"/>
    </source>
</evidence>
<reference evidence="1" key="5">
    <citation type="journal article" date="2021" name="G3 (Bethesda)">
        <title>Aegilops tauschii genome assembly Aet v5.0 features greater sequence contiguity and improved annotation.</title>
        <authorList>
            <person name="Wang L."/>
            <person name="Zhu T."/>
            <person name="Rodriguez J.C."/>
            <person name="Deal K.R."/>
            <person name="Dubcovsky J."/>
            <person name="McGuire P.E."/>
            <person name="Lux T."/>
            <person name="Spannagl M."/>
            <person name="Mayer K.F.X."/>
            <person name="Baldrich P."/>
            <person name="Meyers B.C."/>
            <person name="Huo N."/>
            <person name="Gu Y.Q."/>
            <person name="Zhou H."/>
            <person name="Devos K.M."/>
            <person name="Bennetzen J.L."/>
            <person name="Unver T."/>
            <person name="Budak H."/>
            <person name="Gulick P.J."/>
            <person name="Galiba G."/>
            <person name="Kalapos B."/>
            <person name="Nelson D.R."/>
            <person name="Li P."/>
            <person name="You F.M."/>
            <person name="Luo M.C."/>
            <person name="Dvorak J."/>
        </authorList>
    </citation>
    <scope>NUCLEOTIDE SEQUENCE [LARGE SCALE GENOMIC DNA]</scope>
    <source>
        <strain evidence="1">cv. AL8/78</strain>
    </source>
</reference>
<accession>A0A453GV48</accession>